<dbReference type="AlphaFoldDB" id="A0A8J3R8N3"/>
<comment type="caution">
    <text evidence="3">The sequence shown here is derived from an EMBL/GenBank/DDBJ whole genome shotgun (WGS) entry which is preliminary data.</text>
</comment>
<dbReference type="InterPro" id="IPR036505">
    <property type="entry name" value="Amidase/PGRP_sf"/>
</dbReference>
<evidence type="ECO:0000313" key="3">
    <source>
        <dbReference type="EMBL" id="GIH69429.1"/>
    </source>
</evidence>
<evidence type="ECO:0000256" key="1">
    <source>
        <dbReference type="SAM" id="MobiDB-lite"/>
    </source>
</evidence>
<dbReference type="InterPro" id="IPR015510">
    <property type="entry name" value="PGRP"/>
</dbReference>
<dbReference type="GO" id="GO:0008745">
    <property type="term" value="F:N-acetylmuramoyl-L-alanine amidase activity"/>
    <property type="evidence" value="ECO:0007669"/>
    <property type="project" value="InterPro"/>
</dbReference>
<gene>
    <name evidence="3" type="ORF">Mth01_16820</name>
</gene>
<dbReference type="GO" id="GO:0008270">
    <property type="term" value="F:zinc ion binding"/>
    <property type="evidence" value="ECO:0007669"/>
    <property type="project" value="InterPro"/>
</dbReference>
<dbReference type="Gene3D" id="1.10.101.10">
    <property type="entry name" value="PGBD-like superfamily/PGBD"/>
    <property type="match status" value="1"/>
</dbReference>
<dbReference type="InterPro" id="IPR002477">
    <property type="entry name" value="Peptidoglycan-bd-like"/>
</dbReference>
<dbReference type="Proteomes" id="UP000610966">
    <property type="component" value="Unassembled WGS sequence"/>
</dbReference>
<dbReference type="Pfam" id="PF01471">
    <property type="entry name" value="PG_binding_1"/>
    <property type="match status" value="1"/>
</dbReference>
<sequence>MADIVTRAEWGARAPKGTYSTLGSTKGTKVHYTGGRVDPRIIDDHDRCVELVRDIQAFHMDGHGWIDIGYSLVACPHRLVFTGRGPHRLPAANGPGLNTGHYAVLALVGNEGLVQPSDEQLHAILDAIDYLRAQGGAGHEIKGHRDGYSTDCPGGPLYSWIQRGAPRPGGTTTRPAASAMQPKPGTRAPAWPGRLLRYPPLTRGADVYTWQRQAKKLGYDLDIDGAYGPQSRGVCRRLQRAHGLDDDGIVGPLTWKATFAR</sequence>
<keyword evidence="4" id="KW-1185">Reference proteome</keyword>
<dbReference type="InterPro" id="IPR036366">
    <property type="entry name" value="PGBDSf"/>
</dbReference>
<feature type="region of interest" description="Disordered" evidence="1">
    <location>
        <begin position="164"/>
        <end position="190"/>
    </location>
</feature>
<dbReference type="SUPFAM" id="SSF55846">
    <property type="entry name" value="N-acetylmuramoyl-L-alanine amidase-like"/>
    <property type="match status" value="1"/>
</dbReference>
<name>A0A8J3R8N3_9ACTN</name>
<protein>
    <submittedName>
        <fullName evidence="3">N-acetylmuramoyl-L-alanine amidase</fullName>
    </submittedName>
</protein>
<dbReference type="SUPFAM" id="SSF47090">
    <property type="entry name" value="PGBD-like"/>
    <property type="match status" value="1"/>
</dbReference>
<dbReference type="Gene3D" id="3.40.80.10">
    <property type="entry name" value="Peptidoglycan recognition protein-like"/>
    <property type="match status" value="1"/>
</dbReference>
<dbReference type="InterPro" id="IPR006619">
    <property type="entry name" value="PGRP_domain_met/bac"/>
</dbReference>
<dbReference type="InterPro" id="IPR036365">
    <property type="entry name" value="PGBD-like_sf"/>
</dbReference>
<dbReference type="SMART" id="SM00701">
    <property type="entry name" value="PGRP"/>
    <property type="match status" value="1"/>
</dbReference>
<dbReference type="PANTHER" id="PTHR11022">
    <property type="entry name" value="PEPTIDOGLYCAN RECOGNITION PROTEIN"/>
    <property type="match status" value="1"/>
</dbReference>
<dbReference type="RefSeq" id="WP_204013959.1">
    <property type="nucleotide sequence ID" value="NZ_BOOG01000014.1"/>
</dbReference>
<evidence type="ECO:0000313" key="4">
    <source>
        <dbReference type="Proteomes" id="UP000610966"/>
    </source>
</evidence>
<proteinExistence type="predicted"/>
<accession>A0A8J3R8N3</accession>
<dbReference type="EMBL" id="BOOG01000014">
    <property type="protein sequence ID" value="GIH69429.1"/>
    <property type="molecule type" value="Genomic_DNA"/>
</dbReference>
<evidence type="ECO:0000259" key="2">
    <source>
        <dbReference type="SMART" id="SM00701"/>
    </source>
</evidence>
<feature type="domain" description="Peptidoglycan recognition protein family" evidence="2">
    <location>
        <begin position="2"/>
        <end position="148"/>
    </location>
</feature>
<dbReference type="PANTHER" id="PTHR11022:SF41">
    <property type="entry name" value="PEPTIDOGLYCAN-RECOGNITION PROTEIN LC-RELATED"/>
    <property type="match status" value="1"/>
</dbReference>
<organism evidence="3 4">
    <name type="scientific">Sphaerimonospora thailandensis</name>
    <dbReference type="NCBI Taxonomy" id="795644"/>
    <lineage>
        <taxon>Bacteria</taxon>
        <taxon>Bacillati</taxon>
        <taxon>Actinomycetota</taxon>
        <taxon>Actinomycetes</taxon>
        <taxon>Streptosporangiales</taxon>
        <taxon>Streptosporangiaceae</taxon>
        <taxon>Sphaerimonospora</taxon>
    </lineage>
</organism>
<reference evidence="3" key="1">
    <citation type="submission" date="2021-01" db="EMBL/GenBank/DDBJ databases">
        <title>Whole genome shotgun sequence of Sphaerimonospora thailandensis NBRC 107569.</title>
        <authorList>
            <person name="Komaki H."/>
            <person name="Tamura T."/>
        </authorList>
    </citation>
    <scope>NUCLEOTIDE SEQUENCE</scope>
    <source>
        <strain evidence="3">NBRC 107569</strain>
    </source>
</reference>
<dbReference type="GO" id="GO:0009253">
    <property type="term" value="P:peptidoglycan catabolic process"/>
    <property type="evidence" value="ECO:0007669"/>
    <property type="project" value="InterPro"/>
</dbReference>